<dbReference type="EMBL" id="CP002403">
    <property type="protein sequence ID" value="ADU21219.1"/>
    <property type="molecule type" value="Genomic_DNA"/>
</dbReference>
<dbReference type="HOGENOM" id="CLU_1501332_0_0_9"/>
<accession>E6UHH4</accession>
<dbReference type="AlphaFoldDB" id="E6UHH4"/>
<dbReference type="eggNOG" id="COG0338">
    <property type="taxonomic scope" value="Bacteria"/>
</dbReference>
<dbReference type="OrthoDB" id="5373219at2"/>
<dbReference type="Proteomes" id="UP000006919">
    <property type="component" value="Chromosome"/>
</dbReference>
<dbReference type="RefSeq" id="WP_013497408.1">
    <property type="nucleotide sequence ID" value="NC_014833.1"/>
</dbReference>
<evidence type="ECO:0000313" key="1">
    <source>
        <dbReference type="EMBL" id="ADU21219.1"/>
    </source>
</evidence>
<reference evidence="1 2" key="1">
    <citation type="journal article" date="2011" name="J. Bacteriol.">
        <title>Complete genome of the cellulolytic ruminal bacterium Ruminococcus albus 7.</title>
        <authorList>
            <person name="Suen G."/>
            <person name="Stevenson D.M."/>
            <person name="Bruce D.C."/>
            <person name="Chertkov O."/>
            <person name="Copeland A."/>
            <person name="Cheng J.F."/>
            <person name="Detter C."/>
            <person name="Detter J.C."/>
            <person name="Goodwin L.A."/>
            <person name="Han C.S."/>
            <person name="Hauser L.J."/>
            <person name="Ivanova N.N."/>
            <person name="Kyrpides N.C."/>
            <person name="Land M.L."/>
            <person name="Lapidus A."/>
            <person name="Lucas S."/>
            <person name="Ovchinnikova G."/>
            <person name="Pitluck S."/>
            <person name="Tapia R."/>
            <person name="Woyke T."/>
            <person name="Boyum J."/>
            <person name="Mead D."/>
            <person name="Weimer P.J."/>
        </authorList>
    </citation>
    <scope>NUCLEOTIDE SEQUENCE [LARGE SCALE GENOMIC DNA]</scope>
    <source>
        <strain evidence="2">ATCC 27210 / DSM 20455 / JCM 14654 / NCDO 2250 / 7</strain>
    </source>
</reference>
<sequence length="174" mass="20635">MAEHQINFNFDAVGDRNKVRMEVVNELSKEEPGQGKKDLASRYTYYVETLNDGNRIYLRRPANLHNGFDFVVGVENINFNPNGRRRSYPKHDDIIIDLTEKKKESSKKYRQLYSVLEKVYKCESISADEMFLTFKTGFTTELIIKTLKWLFIEQDIRYWNYSGRDMLWNAIKNV</sequence>
<proteinExistence type="predicted"/>
<keyword evidence="1" id="KW-0808">Transferase</keyword>
<organism evidence="1 2">
    <name type="scientific">Ruminococcus albus (strain ATCC 27210 / DSM 20455 / JCM 14654 / NCDO 2250 / 7)</name>
    <dbReference type="NCBI Taxonomy" id="697329"/>
    <lineage>
        <taxon>Bacteria</taxon>
        <taxon>Bacillati</taxon>
        <taxon>Bacillota</taxon>
        <taxon>Clostridia</taxon>
        <taxon>Eubacteriales</taxon>
        <taxon>Oscillospiraceae</taxon>
        <taxon>Ruminococcus</taxon>
    </lineage>
</organism>
<dbReference type="GO" id="GO:0008168">
    <property type="term" value="F:methyltransferase activity"/>
    <property type="evidence" value="ECO:0007669"/>
    <property type="project" value="UniProtKB-KW"/>
</dbReference>
<dbReference type="GO" id="GO:0032259">
    <property type="term" value="P:methylation"/>
    <property type="evidence" value="ECO:0007669"/>
    <property type="project" value="UniProtKB-KW"/>
</dbReference>
<name>E6UHH4_RUMA7</name>
<evidence type="ECO:0000313" key="2">
    <source>
        <dbReference type="Proteomes" id="UP000006919"/>
    </source>
</evidence>
<gene>
    <name evidence="1" type="ordered locus">Rumal_0675</name>
</gene>
<keyword evidence="1" id="KW-0489">Methyltransferase</keyword>
<dbReference type="KEGG" id="ral:Rumal_0675"/>
<protein>
    <submittedName>
        <fullName evidence="1">DNA adenine methylase</fullName>
    </submittedName>
</protein>